<proteinExistence type="predicted"/>
<keyword evidence="1" id="KW-1015">Disulfide bond</keyword>
<dbReference type="InterPro" id="IPR016186">
    <property type="entry name" value="C-type_lectin-like/link_sf"/>
</dbReference>
<dbReference type="PROSITE" id="PS00615">
    <property type="entry name" value="C_TYPE_LECTIN_1"/>
    <property type="match status" value="1"/>
</dbReference>
<dbReference type="RefSeq" id="XP_017316546.1">
    <property type="nucleotide sequence ID" value="XM_017461057.3"/>
</dbReference>
<dbReference type="SMART" id="SM00034">
    <property type="entry name" value="CLECT"/>
    <property type="match status" value="2"/>
</dbReference>
<dbReference type="InterPro" id="IPR001304">
    <property type="entry name" value="C-type_lectin-like"/>
</dbReference>
<keyword evidence="2" id="KW-0732">Signal</keyword>
<dbReference type="SUPFAM" id="SSF56436">
    <property type="entry name" value="C-type lectin-like"/>
    <property type="match status" value="2"/>
</dbReference>
<dbReference type="PANTHER" id="PTHR45784">
    <property type="entry name" value="C-TYPE LECTIN DOMAIN FAMILY 20 MEMBER A-RELATED"/>
    <property type="match status" value="1"/>
</dbReference>
<dbReference type="GeneID" id="108260638"/>
<evidence type="ECO:0000256" key="2">
    <source>
        <dbReference type="SAM" id="SignalP"/>
    </source>
</evidence>
<accession>A0A2D0QFP9</accession>
<protein>
    <submittedName>
        <fullName evidence="5">C-type lectin domain family 20 member A</fullName>
    </submittedName>
</protein>
<dbReference type="Proteomes" id="UP000221080">
    <property type="component" value="Chromosome 29"/>
</dbReference>
<feature type="signal peptide" evidence="2">
    <location>
        <begin position="1"/>
        <end position="21"/>
    </location>
</feature>
<gene>
    <name evidence="5" type="primary">LOC108260638</name>
</gene>
<dbReference type="InterPro" id="IPR016187">
    <property type="entry name" value="CTDL_fold"/>
</dbReference>
<keyword evidence="4" id="KW-1185">Reference proteome</keyword>
<name>A0A2D0QFP9_ICTPU</name>
<feature type="domain" description="C-type lectin" evidence="3">
    <location>
        <begin position="144"/>
        <end position="244"/>
    </location>
</feature>
<dbReference type="PROSITE" id="PS50041">
    <property type="entry name" value="C_TYPE_LECTIN_2"/>
    <property type="match status" value="2"/>
</dbReference>
<dbReference type="Pfam" id="PF00059">
    <property type="entry name" value="Lectin_C"/>
    <property type="match status" value="2"/>
</dbReference>
<dbReference type="OrthoDB" id="6369810at2759"/>
<evidence type="ECO:0000313" key="4">
    <source>
        <dbReference type="Proteomes" id="UP000221080"/>
    </source>
</evidence>
<evidence type="ECO:0000259" key="3">
    <source>
        <dbReference type="PROSITE" id="PS50041"/>
    </source>
</evidence>
<organism evidence="4 5">
    <name type="scientific">Ictalurus punctatus</name>
    <name type="common">Channel catfish</name>
    <name type="synonym">Silurus punctatus</name>
    <dbReference type="NCBI Taxonomy" id="7998"/>
    <lineage>
        <taxon>Eukaryota</taxon>
        <taxon>Metazoa</taxon>
        <taxon>Chordata</taxon>
        <taxon>Craniata</taxon>
        <taxon>Vertebrata</taxon>
        <taxon>Euteleostomi</taxon>
        <taxon>Actinopterygii</taxon>
        <taxon>Neopterygii</taxon>
        <taxon>Teleostei</taxon>
        <taxon>Ostariophysi</taxon>
        <taxon>Siluriformes</taxon>
        <taxon>Ictaluridae</taxon>
        <taxon>Ictalurus</taxon>
    </lineage>
</organism>
<dbReference type="KEGG" id="ipu:108260638"/>
<reference evidence="4" key="1">
    <citation type="journal article" date="2016" name="Nat. Commun.">
        <title>The channel catfish genome sequence provides insights into the evolution of scale formation in teleosts.</title>
        <authorList>
            <person name="Liu Z."/>
            <person name="Liu S."/>
            <person name="Yao J."/>
            <person name="Bao L."/>
            <person name="Zhang J."/>
            <person name="Li Y."/>
            <person name="Jiang C."/>
            <person name="Sun L."/>
            <person name="Wang R."/>
            <person name="Zhang Y."/>
            <person name="Zhou T."/>
            <person name="Zeng Q."/>
            <person name="Fu Q."/>
            <person name="Gao S."/>
            <person name="Li N."/>
            <person name="Koren S."/>
            <person name="Jiang Y."/>
            <person name="Zimin A."/>
            <person name="Xu P."/>
            <person name="Phillippy A.M."/>
            <person name="Geng X."/>
            <person name="Song L."/>
            <person name="Sun F."/>
            <person name="Li C."/>
            <person name="Wang X."/>
            <person name="Chen A."/>
            <person name="Jin Y."/>
            <person name="Yuan Z."/>
            <person name="Yang Y."/>
            <person name="Tan S."/>
            <person name="Peatman E."/>
            <person name="Lu J."/>
            <person name="Qin Z."/>
            <person name="Dunham R."/>
            <person name="Li Z."/>
            <person name="Sonstegard T."/>
            <person name="Feng J."/>
            <person name="Danzmann R.G."/>
            <person name="Schroeder S."/>
            <person name="Scheffler B."/>
            <person name="Duke M.V."/>
            <person name="Ballard L."/>
            <person name="Kucuktas H."/>
            <person name="Kaltenboeck L."/>
            <person name="Liu H."/>
            <person name="Armbruster J."/>
            <person name="Xie Y."/>
            <person name="Kirby M.L."/>
            <person name="Tian Y."/>
            <person name="Flanagan M.E."/>
            <person name="Mu W."/>
            <person name="Waldbieser G.C."/>
        </authorList>
    </citation>
    <scope>NUCLEOTIDE SEQUENCE [LARGE SCALE GENOMIC DNA]</scope>
    <source>
        <strain evidence="4">SDA103</strain>
    </source>
</reference>
<feature type="domain" description="C-type lectin" evidence="3">
    <location>
        <begin position="26"/>
        <end position="134"/>
    </location>
</feature>
<evidence type="ECO:0000313" key="5">
    <source>
        <dbReference type="RefSeq" id="XP_017316546.1"/>
    </source>
</evidence>
<sequence>MMGRIIFQLLSLTDVFLLVLSVPYKYHLVQQGKNWSDAQTYCRDNYIDLATVEGNDDMIKFQNEAQKQQFSSSAWIGLYNEPNSWRWSMDNQPLGSFTVWCPGEPNNLMEGCGALNQWCWFDASCTTPLPFVCFDVGNTGPSRYILISTSMVFHDAQTYCRQHHTDLASVIDAQEYSILQQTVTSDSWVGLFRDLWKWSDQTNFSNINWGQDPWSVVMTDNCGSISNGLVYPTQCSEIMPFFCLSDFTKKQSIRMKVKSDQDVNDPAVKAAILQKIKQKLTEHGITDNITLKWREQPDGMVFHKIKVNNVEENKTRENCDL</sequence>
<dbReference type="AlphaFoldDB" id="A0A2D0QFP9"/>
<reference evidence="5" key="2">
    <citation type="submission" date="2025-08" db="UniProtKB">
        <authorList>
            <consortium name="RefSeq"/>
        </authorList>
    </citation>
    <scope>IDENTIFICATION</scope>
    <source>
        <tissue evidence="5">Blood</tissue>
    </source>
</reference>
<dbReference type="Gene3D" id="3.10.100.10">
    <property type="entry name" value="Mannose-Binding Protein A, subunit A"/>
    <property type="match status" value="2"/>
</dbReference>
<dbReference type="InterPro" id="IPR018378">
    <property type="entry name" value="C-type_lectin_CS"/>
</dbReference>
<dbReference type="PANTHER" id="PTHR45784:SF3">
    <property type="entry name" value="C-TYPE LECTIN DOMAIN FAMILY 4 MEMBER K-LIKE-RELATED"/>
    <property type="match status" value="1"/>
</dbReference>
<feature type="chain" id="PRO_5012609882" evidence="2">
    <location>
        <begin position="22"/>
        <end position="321"/>
    </location>
</feature>
<evidence type="ECO:0000256" key="1">
    <source>
        <dbReference type="ARBA" id="ARBA00023157"/>
    </source>
</evidence>